<dbReference type="InterPro" id="IPR018940">
    <property type="entry name" value="EF-1_beta_acid_region_euk"/>
</dbReference>
<organism evidence="6 7">
    <name type="scientific">Crocuta crocuta</name>
    <name type="common">Spotted hyena</name>
    <dbReference type="NCBI Taxonomy" id="9678"/>
    <lineage>
        <taxon>Eukaryota</taxon>
        <taxon>Metazoa</taxon>
        <taxon>Chordata</taxon>
        <taxon>Craniata</taxon>
        <taxon>Vertebrata</taxon>
        <taxon>Euteleostomi</taxon>
        <taxon>Mammalia</taxon>
        <taxon>Eutheria</taxon>
        <taxon>Laurasiatheria</taxon>
        <taxon>Carnivora</taxon>
        <taxon>Feliformia</taxon>
        <taxon>Hyaenidae</taxon>
        <taxon>Crocuta</taxon>
    </lineage>
</organism>
<dbReference type="InterPro" id="IPR049720">
    <property type="entry name" value="EF1B_bsu/dsu"/>
</dbReference>
<evidence type="ECO:0000259" key="5">
    <source>
        <dbReference type="SMART" id="SM00888"/>
    </source>
</evidence>
<evidence type="ECO:0000313" key="6">
    <source>
        <dbReference type="EMBL" id="KAF0885185.1"/>
    </source>
</evidence>
<evidence type="ECO:0000256" key="4">
    <source>
        <dbReference type="SAM" id="MobiDB-lite"/>
    </source>
</evidence>
<dbReference type="GO" id="GO:0003746">
    <property type="term" value="F:translation elongation factor activity"/>
    <property type="evidence" value="ECO:0007669"/>
    <property type="project" value="UniProtKB-KW"/>
</dbReference>
<evidence type="ECO:0000313" key="7">
    <source>
        <dbReference type="Proteomes" id="UP000475037"/>
    </source>
</evidence>
<evidence type="ECO:0000256" key="2">
    <source>
        <dbReference type="ARBA" id="ARBA00022768"/>
    </source>
</evidence>
<proteinExistence type="inferred from homology"/>
<name>A0A6G1BA65_CROCR</name>
<dbReference type="FunFam" id="3.30.70.60:FF:000001">
    <property type="entry name" value="Elongation factor 1-beta 1 like"/>
    <property type="match status" value="1"/>
</dbReference>
<keyword evidence="7" id="KW-1185">Reference proteome</keyword>
<dbReference type="GO" id="GO:0005085">
    <property type="term" value="F:guanyl-nucleotide exchange factor activity"/>
    <property type="evidence" value="ECO:0007669"/>
    <property type="project" value="TreeGrafter"/>
</dbReference>
<dbReference type="SMART" id="SM00888">
    <property type="entry name" value="EF1_GNE"/>
    <property type="match status" value="1"/>
</dbReference>
<dbReference type="InterPro" id="IPR014717">
    <property type="entry name" value="Transl_elong_EF1B/ribsomal_bS6"/>
</dbReference>
<dbReference type="Gene3D" id="3.30.70.60">
    <property type="match status" value="1"/>
</dbReference>
<dbReference type="AlphaFoldDB" id="A0A6G1BA65"/>
<dbReference type="EMBL" id="VOAJ01001375">
    <property type="protein sequence ID" value="KAF0885185.1"/>
    <property type="molecule type" value="Genomic_DNA"/>
</dbReference>
<dbReference type="Pfam" id="PF10587">
    <property type="entry name" value="EF-1_beta_acid"/>
    <property type="match status" value="1"/>
</dbReference>
<feature type="region of interest" description="Disordered" evidence="4">
    <location>
        <begin position="1"/>
        <end position="55"/>
    </location>
</feature>
<dbReference type="InterPro" id="IPR014038">
    <property type="entry name" value="EF1B_bsu/dsu_GNE"/>
</dbReference>
<dbReference type="InterPro" id="IPR036219">
    <property type="entry name" value="eEF-1beta-like_sf"/>
</dbReference>
<feature type="non-terminal residue" evidence="6">
    <location>
        <position position="150"/>
    </location>
</feature>
<evidence type="ECO:0000256" key="3">
    <source>
        <dbReference type="ARBA" id="ARBA00022917"/>
    </source>
</evidence>
<dbReference type="GO" id="GO:0005829">
    <property type="term" value="C:cytosol"/>
    <property type="evidence" value="ECO:0007669"/>
    <property type="project" value="TreeGrafter"/>
</dbReference>
<gene>
    <name evidence="6" type="primary">Eef1b_0</name>
    <name evidence="6" type="ORF">FOF47_R20043</name>
</gene>
<reference evidence="6 7" key="1">
    <citation type="submission" date="2019-11" db="EMBL/GenBank/DDBJ databases">
        <authorList>
            <person name="Yang C."/>
            <person name="Li F."/>
        </authorList>
    </citation>
    <scope>NUCLEOTIDE SEQUENCE [LARGE SCALE GENOMIC DNA]</scope>
    <source>
        <strain evidence="6">KB4526</strain>
        <tissue evidence="6">Muscle</tissue>
    </source>
</reference>
<feature type="non-terminal residue" evidence="6">
    <location>
        <position position="1"/>
    </location>
</feature>
<sequence>LQSYGPANVEDTTGSGATDSRDDNDIDLFGSKEEGESEQAKRIREEHLAQHESKKAKNPVFVAISSILLHVKPWDDKTHMTKLEECVRSIQADGLVWSSSKLVLVRYGIQKLQVQSIVEGSKVGTGKLEEQITAFEVYVQSMDVAAFHKI</sequence>
<feature type="compositionally biased region" description="Polar residues" evidence="4">
    <location>
        <begin position="1"/>
        <end position="18"/>
    </location>
</feature>
<comment type="caution">
    <text evidence="6">The sequence shown here is derived from an EMBL/GenBank/DDBJ whole genome shotgun (WGS) entry which is preliminary data.</text>
</comment>
<dbReference type="GO" id="GO:0005853">
    <property type="term" value="C:eukaryotic translation elongation factor 1 complex"/>
    <property type="evidence" value="ECO:0007669"/>
    <property type="project" value="InterPro"/>
</dbReference>
<feature type="domain" description="Translation elongation factor EF1B beta/delta subunit guanine nucleotide exchange" evidence="5">
    <location>
        <begin position="64"/>
        <end position="150"/>
    </location>
</feature>
<dbReference type="PANTHER" id="PTHR11595:SF21">
    <property type="entry name" value="ELONGATION FACTOR 1-BETA"/>
    <property type="match status" value="1"/>
</dbReference>
<dbReference type="Proteomes" id="UP000475037">
    <property type="component" value="Unassembled WGS sequence"/>
</dbReference>
<dbReference type="SUPFAM" id="SSF54984">
    <property type="entry name" value="eEF-1beta-like"/>
    <property type="match status" value="1"/>
</dbReference>
<protein>
    <submittedName>
        <fullName evidence="6">EF1B factor</fullName>
    </submittedName>
</protein>
<keyword evidence="2" id="KW-0251">Elongation factor</keyword>
<dbReference type="PANTHER" id="PTHR11595">
    <property type="entry name" value="EF-HAND AND COILED-COIL DOMAIN-CONTAINING FAMILY MEMBER"/>
    <property type="match status" value="1"/>
</dbReference>
<accession>A0A6G1BA65</accession>
<keyword evidence="3" id="KW-0648">Protein biosynthesis</keyword>
<evidence type="ECO:0000256" key="1">
    <source>
        <dbReference type="ARBA" id="ARBA00007411"/>
    </source>
</evidence>
<dbReference type="CDD" id="cd00292">
    <property type="entry name" value="EF1B"/>
    <property type="match status" value="1"/>
</dbReference>
<dbReference type="Pfam" id="PF00736">
    <property type="entry name" value="EF1_GNE"/>
    <property type="match status" value="1"/>
</dbReference>
<comment type="similarity">
    <text evidence="1">Belongs to the EF-1-beta/EF-1-delta family.</text>
</comment>
<feature type="compositionally biased region" description="Basic and acidic residues" evidence="4">
    <location>
        <begin position="30"/>
        <end position="55"/>
    </location>
</feature>